<name>A0A4C1XPE4_EUMVA</name>
<organism evidence="2 3">
    <name type="scientific">Eumeta variegata</name>
    <name type="common">Bagworm moth</name>
    <name type="synonym">Eumeta japonica</name>
    <dbReference type="NCBI Taxonomy" id="151549"/>
    <lineage>
        <taxon>Eukaryota</taxon>
        <taxon>Metazoa</taxon>
        <taxon>Ecdysozoa</taxon>
        <taxon>Arthropoda</taxon>
        <taxon>Hexapoda</taxon>
        <taxon>Insecta</taxon>
        <taxon>Pterygota</taxon>
        <taxon>Neoptera</taxon>
        <taxon>Endopterygota</taxon>
        <taxon>Lepidoptera</taxon>
        <taxon>Glossata</taxon>
        <taxon>Ditrysia</taxon>
        <taxon>Tineoidea</taxon>
        <taxon>Psychidae</taxon>
        <taxon>Oiketicinae</taxon>
        <taxon>Eumeta</taxon>
    </lineage>
</organism>
<evidence type="ECO:0000256" key="1">
    <source>
        <dbReference type="SAM" id="MobiDB-lite"/>
    </source>
</evidence>
<dbReference type="Proteomes" id="UP000299102">
    <property type="component" value="Unassembled WGS sequence"/>
</dbReference>
<reference evidence="2 3" key="1">
    <citation type="journal article" date="2019" name="Commun. Biol.">
        <title>The bagworm genome reveals a unique fibroin gene that provides high tensile strength.</title>
        <authorList>
            <person name="Kono N."/>
            <person name="Nakamura H."/>
            <person name="Ohtoshi R."/>
            <person name="Tomita M."/>
            <person name="Numata K."/>
            <person name="Arakawa K."/>
        </authorList>
    </citation>
    <scope>NUCLEOTIDE SEQUENCE [LARGE SCALE GENOMIC DNA]</scope>
</reference>
<accession>A0A4C1XPE4</accession>
<evidence type="ECO:0000313" key="2">
    <source>
        <dbReference type="EMBL" id="GBP64075.1"/>
    </source>
</evidence>
<dbReference type="EMBL" id="BGZK01000886">
    <property type="protein sequence ID" value="GBP64075.1"/>
    <property type="molecule type" value="Genomic_DNA"/>
</dbReference>
<dbReference type="AlphaFoldDB" id="A0A4C1XPE4"/>
<comment type="caution">
    <text evidence="2">The sequence shown here is derived from an EMBL/GenBank/DDBJ whole genome shotgun (WGS) entry which is preliminary data.</text>
</comment>
<sequence>MSIPHTLAPVCVGTSMGLKPTKKVPPEGEVGGSAMLCRQTTGRTTGQTTMLVSPCAAGRHVLVPTTRDMPYGRLLKVVVSASDVTGNRYGSVPVPSARPGTVSDGRVE</sequence>
<protein>
    <submittedName>
        <fullName evidence="2">Uncharacterized protein</fullName>
    </submittedName>
</protein>
<proteinExistence type="predicted"/>
<feature type="region of interest" description="Disordered" evidence="1">
    <location>
        <begin position="14"/>
        <end position="46"/>
    </location>
</feature>
<feature type="region of interest" description="Disordered" evidence="1">
    <location>
        <begin position="87"/>
        <end position="108"/>
    </location>
</feature>
<evidence type="ECO:0000313" key="3">
    <source>
        <dbReference type="Proteomes" id="UP000299102"/>
    </source>
</evidence>
<keyword evidence="3" id="KW-1185">Reference proteome</keyword>
<gene>
    <name evidence="2" type="ORF">EVAR_44159_1</name>
</gene>